<dbReference type="InterPro" id="IPR037185">
    <property type="entry name" value="EmrE-like"/>
</dbReference>
<evidence type="ECO:0000256" key="4">
    <source>
        <dbReference type="ARBA" id="ARBA00023136"/>
    </source>
</evidence>
<gene>
    <name evidence="7" type="ORF">C0V82_05270</name>
</gene>
<proteinExistence type="predicted"/>
<evidence type="ECO:0000256" key="1">
    <source>
        <dbReference type="ARBA" id="ARBA00004141"/>
    </source>
</evidence>
<dbReference type="InterPro" id="IPR000620">
    <property type="entry name" value="EamA_dom"/>
</dbReference>
<evidence type="ECO:0000256" key="2">
    <source>
        <dbReference type="ARBA" id="ARBA00022692"/>
    </source>
</evidence>
<dbReference type="AlphaFoldDB" id="A0A2K9NBY9"/>
<dbReference type="EMBL" id="CP025611">
    <property type="protein sequence ID" value="AUN29695.1"/>
    <property type="molecule type" value="Genomic_DNA"/>
</dbReference>
<feature type="domain" description="EamA" evidence="6">
    <location>
        <begin position="10"/>
        <end position="143"/>
    </location>
</feature>
<feature type="transmembrane region" description="Helical" evidence="5">
    <location>
        <begin position="36"/>
        <end position="56"/>
    </location>
</feature>
<organism evidence="7 8">
    <name type="scientific">Niveispirillum cyanobacteriorum</name>
    <dbReference type="NCBI Taxonomy" id="1612173"/>
    <lineage>
        <taxon>Bacteria</taxon>
        <taxon>Pseudomonadati</taxon>
        <taxon>Pseudomonadota</taxon>
        <taxon>Alphaproteobacteria</taxon>
        <taxon>Rhodospirillales</taxon>
        <taxon>Azospirillaceae</taxon>
        <taxon>Niveispirillum</taxon>
    </lineage>
</organism>
<dbReference type="OrthoDB" id="9810556at2"/>
<name>A0A2K9NBY9_9PROT</name>
<accession>A0A2K9NBY9</accession>
<feature type="transmembrane region" description="Helical" evidence="5">
    <location>
        <begin position="129"/>
        <end position="148"/>
    </location>
</feature>
<feature type="transmembrane region" description="Helical" evidence="5">
    <location>
        <begin position="217"/>
        <end position="240"/>
    </location>
</feature>
<evidence type="ECO:0000313" key="8">
    <source>
        <dbReference type="Proteomes" id="UP000234752"/>
    </source>
</evidence>
<sequence length="297" mass="31641">MGDRPLMIKELLLLLLLATLWGSSYTFIKIGVETIPPVTLIAVRTLIAGSILLLVMRWQGISMPRDPIVWRQFMFQAVMNSAVPFTLVAWGEKSVDAGLAAILNSTTPIFTFLLTALITRHEPVTWRKLLGVVLGLAGICLIIGVEALDGLGDQLLAQIAIVAATVSYAGAAIYGKNFKGLHPMQPAAGSMLCGAVLLLPVSLVVDQPWTLTPSMPSIGALLCLSVFSTAIAFTIYFRLMQTLGSIGTTSQAYLRVPIGVGLGILFLGESLSHTALIGLVCVVLAVIAMTMPARRKA</sequence>
<reference evidence="7 8" key="1">
    <citation type="submission" date="2017-12" db="EMBL/GenBank/DDBJ databases">
        <title>Genomes of bacteria within cyanobacterial aggregates.</title>
        <authorList>
            <person name="Cai H."/>
        </authorList>
    </citation>
    <scope>NUCLEOTIDE SEQUENCE [LARGE SCALE GENOMIC DNA]</scope>
    <source>
        <strain evidence="7 8">TH16</strain>
    </source>
</reference>
<dbReference type="GO" id="GO:0016020">
    <property type="term" value="C:membrane"/>
    <property type="evidence" value="ECO:0007669"/>
    <property type="project" value="UniProtKB-SubCell"/>
</dbReference>
<feature type="domain" description="EamA" evidence="6">
    <location>
        <begin position="157"/>
        <end position="290"/>
    </location>
</feature>
<dbReference type="Pfam" id="PF00892">
    <property type="entry name" value="EamA"/>
    <property type="match status" value="2"/>
</dbReference>
<feature type="transmembrane region" description="Helical" evidence="5">
    <location>
        <begin position="154"/>
        <end position="175"/>
    </location>
</feature>
<dbReference type="SUPFAM" id="SSF103481">
    <property type="entry name" value="Multidrug resistance efflux transporter EmrE"/>
    <property type="match status" value="2"/>
</dbReference>
<comment type="subcellular location">
    <subcellularLocation>
        <location evidence="1">Membrane</location>
        <topology evidence="1">Multi-pass membrane protein</topology>
    </subcellularLocation>
</comment>
<keyword evidence="8" id="KW-1185">Reference proteome</keyword>
<dbReference type="InterPro" id="IPR050638">
    <property type="entry name" value="AA-Vitamin_Transporters"/>
</dbReference>
<evidence type="ECO:0000256" key="3">
    <source>
        <dbReference type="ARBA" id="ARBA00022989"/>
    </source>
</evidence>
<keyword evidence="3 5" id="KW-1133">Transmembrane helix</keyword>
<dbReference type="RefSeq" id="WP_102111417.1">
    <property type="nucleotide sequence ID" value="NZ_BMGN01000003.1"/>
</dbReference>
<feature type="transmembrane region" description="Helical" evidence="5">
    <location>
        <begin position="68"/>
        <end position="91"/>
    </location>
</feature>
<feature type="transmembrane region" description="Helical" evidence="5">
    <location>
        <begin position="187"/>
        <end position="205"/>
    </location>
</feature>
<feature type="transmembrane region" description="Helical" evidence="5">
    <location>
        <begin position="97"/>
        <end position="117"/>
    </location>
</feature>
<keyword evidence="2 5" id="KW-0812">Transmembrane</keyword>
<dbReference type="PANTHER" id="PTHR32322">
    <property type="entry name" value="INNER MEMBRANE TRANSPORTER"/>
    <property type="match status" value="1"/>
</dbReference>
<keyword evidence="4 5" id="KW-0472">Membrane</keyword>
<dbReference type="Proteomes" id="UP000234752">
    <property type="component" value="Chromosome eg_1"/>
</dbReference>
<dbReference type="KEGG" id="ncb:C0V82_05270"/>
<evidence type="ECO:0000313" key="7">
    <source>
        <dbReference type="EMBL" id="AUN29695.1"/>
    </source>
</evidence>
<feature type="transmembrane region" description="Helical" evidence="5">
    <location>
        <begin position="252"/>
        <end position="268"/>
    </location>
</feature>
<evidence type="ECO:0000256" key="5">
    <source>
        <dbReference type="SAM" id="Phobius"/>
    </source>
</evidence>
<dbReference type="PANTHER" id="PTHR32322:SF9">
    <property type="entry name" value="AMINO-ACID METABOLITE EFFLUX PUMP-RELATED"/>
    <property type="match status" value="1"/>
</dbReference>
<protein>
    <submittedName>
        <fullName evidence="7">EamA family transporter</fullName>
    </submittedName>
</protein>
<feature type="transmembrane region" description="Helical" evidence="5">
    <location>
        <begin position="274"/>
        <end position="293"/>
    </location>
</feature>
<evidence type="ECO:0000259" key="6">
    <source>
        <dbReference type="Pfam" id="PF00892"/>
    </source>
</evidence>